<organism evidence="2 3">
    <name type="scientific">Clostridium saccharobutylicum</name>
    <dbReference type="NCBI Taxonomy" id="169679"/>
    <lineage>
        <taxon>Bacteria</taxon>
        <taxon>Bacillati</taxon>
        <taxon>Bacillota</taxon>
        <taxon>Clostridia</taxon>
        <taxon>Eubacteriales</taxon>
        <taxon>Clostridiaceae</taxon>
        <taxon>Clostridium</taxon>
    </lineage>
</organism>
<dbReference type="InterPro" id="IPR001387">
    <property type="entry name" value="Cro/C1-type_HTH"/>
</dbReference>
<evidence type="ECO:0000313" key="2">
    <source>
        <dbReference type="EMBL" id="OOM16748.1"/>
    </source>
</evidence>
<dbReference type="GO" id="GO:0003677">
    <property type="term" value="F:DNA binding"/>
    <property type="evidence" value="ECO:0007669"/>
    <property type="project" value="InterPro"/>
</dbReference>
<feature type="domain" description="HTH cro/C1-type" evidence="1">
    <location>
        <begin position="7"/>
        <end position="62"/>
    </location>
</feature>
<dbReference type="SMART" id="SM00530">
    <property type="entry name" value="HTH_XRE"/>
    <property type="match status" value="1"/>
</dbReference>
<dbReference type="Pfam" id="PF01381">
    <property type="entry name" value="HTH_3"/>
    <property type="match status" value="1"/>
</dbReference>
<gene>
    <name evidence="2" type="ORF">CLOSAC_10420</name>
</gene>
<dbReference type="PROSITE" id="PS50943">
    <property type="entry name" value="HTH_CROC1"/>
    <property type="match status" value="1"/>
</dbReference>
<evidence type="ECO:0000259" key="1">
    <source>
        <dbReference type="PROSITE" id="PS50943"/>
    </source>
</evidence>
<sequence>MGKLNKIKRARLEAGLTIDQLRKQVKTSPKKIVAIERGEIGNTTLDLMKKIAVALDSSIEELFLSEN</sequence>
<dbReference type="EMBL" id="LZYZ01000001">
    <property type="protein sequence ID" value="OOM16748.1"/>
    <property type="molecule type" value="Genomic_DNA"/>
</dbReference>
<dbReference type="InterPro" id="IPR010982">
    <property type="entry name" value="Lambda_DNA-bd_dom_sf"/>
</dbReference>
<dbReference type="CDD" id="cd00093">
    <property type="entry name" value="HTH_XRE"/>
    <property type="match status" value="1"/>
</dbReference>
<accession>A0A1S8NJZ9</accession>
<comment type="caution">
    <text evidence="2">The sequence shown here is derived from an EMBL/GenBank/DDBJ whole genome shotgun (WGS) entry which is preliminary data.</text>
</comment>
<evidence type="ECO:0000313" key="3">
    <source>
        <dbReference type="Proteomes" id="UP000191154"/>
    </source>
</evidence>
<dbReference type="Gene3D" id="1.10.260.40">
    <property type="entry name" value="lambda repressor-like DNA-binding domains"/>
    <property type="match status" value="1"/>
</dbReference>
<protein>
    <submittedName>
        <fullName evidence="2">Helix-turn-helix domain protein</fullName>
    </submittedName>
</protein>
<reference evidence="2 3" key="1">
    <citation type="submission" date="2016-05" db="EMBL/GenBank/DDBJ databases">
        <title>Microbial solvent formation.</title>
        <authorList>
            <person name="Poehlein A."/>
            <person name="Montoya Solano J.D."/>
            <person name="Flitsch S."/>
            <person name="Krabben P."/>
            <person name="Duerre P."/>
            <person name="Daniel R."/>
        </authorList>
    </citation>
    <scope>NUCLEOTIDE SEQUENCE [LARGE SCALE GENOMIC DNA]</scope>
    <source>
        <strain evidence="2 3">L1-8</strain>
    </source>
</reference>
<name>A0A1S8NJZ9_CLOSA</name>
<dbReference type="SUPFAM" id="SSF47413">
    <property type="entry name" value="lambda repressor-like DNA-binding domains"/>
    <property type="match status" value="1"/>
</dbReference>
<dbReference type="RefSeq" id="WP_077864420.1">
    <property type="nucleotide sequence ID" value="NZ_LZYZ01000001.1"/>
</dbReference>
<proteinExistence type="predicted"/>
<dbReference type="Proteomes" id="UP000191154">
    <property type="component" value="Unassembled WGS sequence"/>
</dbReference>
<dbReference type="AlphaFoldDB" id="A0A1S8NJZ9"/>